<dbReference type="OrthoDB" id="5912413at2759"/>
<dbReference type="GO" id="GO:0036376">
    <property type="term" value="P:sodium ion export across plasma membrane"/>
    <property type="evidence" value="ECO:0007669"/>
    <property type="project" value="TreeGrafter"/>
</dbReference>
<keyword evidence="5 7" id="KW-1133">Transmembrane helix</keyword>
<keyword evidence="9" id="KW-1185">Reference proteome</keyword>
<dbReference type="PANTHER" id="PTHR11523:SF46">
    <property type="entry name" value="SODIUM_POTASSIUM-TRANSPORTING ATPASE SUBUNIT BETA-2"/>
    <property type="match status" value="1"/>
</dbReference>
<evidence type="ECO:0000256" key="1">
    <source>
        <dbReference type="ARBA" id="ARBA00004606"/>
    </source>
</evidence>
<proteinExistence type="inferred from homology"/>
<keyword evidence="3 7" id="KW-0812">Transmembrane</keyword>
<evidence type="ECO:0000256" key="7">
    <source>
        <dbReference type="SAM" id="Phobius"/>
    </source>
</evidence>
<evidence type="ECO:0000256" key="3">
    <source>
        <dbReference type="ARBA" id="ARBA00022692"/>
    </source>
</evidence>
<dbReference type="AlphaFoldDB" id="A0A8S4R5W2"/>
<organism evidence="8 9">
    <name type="scientific">Pararge aegeria aegeria</name>
    <dbReference type="NCBI Taxonomy" id="348720"/>
    <lineage>
        <taxon>Eukaryota</taxon>
        <taxon>Metazoa</taxon>
        <taxon>Ecdysozoa</taxon>
        <taxon>Arthropoda</taxon>
        <taxon>Hexapoda</taxon>
        <taxon>Insecta</taxon>
        <taxon>Pterygota</taxon>
        <taxon>Neoptera</taxon>
        <taxon>Endopterygota</taxon>
        <taxon>Lepidoptera</taxon>
        <taxon>Glossata</taxon>
        <taxon>Ditrysia</taxon>
        <taxon>Papilionoidea</taxon>
        <taxon>Nymphalidae</taxon>
        <taxon>Satyrinae</taxon>
        <taxon>Satyrini</taxon>
        <taxon>Parargina</taxon>
        <taxon>Pararge</taxon>
    </lineage>
</organism>
<name>A0A8S4R5W2_9NEOP</name>
<evidence type="ECO:0000256" key="2">
    <source>
        <dbReference type="ARBA" id="ARBA00005876"/>
    </source>
</evidence>
<evidence type="ECO:0000256" key="4">
    <source>
        <dbReference type="ARBA" id="ARBA00022968"/>
    </source>
</evidence>
<evidence type="ECO:0000313" key="8">
    <source>
        <dbReference type="EMBL" id="CAH2232200.1"/>
    </source>
</evidence>
<dbReference type="Proteomes" id="UP000838756">
    <property type="component" value="Unassembled WGS sequence"/>
</dbReference>
<accession>A0A8S4R5W2</accession>
<sequence length="358" mass="40789">PVLVSAALVDPQRGGQTTLSASQVAVGSKRLRIVELGTPYKRPMSSSGRLSVDVMMMIHNMEVLIALIKRSETGYQILSYRIRPYFGLSSRMDVKEDEEIRFVLNSKILIFYAIFYAVLVSLFAICLATFLQQFINPRVPRLQQDYGLIGTSPGLGFRPLPPDVRSTLIWYKGTGYDSYKFWEDQLIDFLSVYKNKGQTAGTGENIFDCRFDSLPPPGKVCDVDIRDLDPCTQENHFSFHKSSPCIFLKLNRIYGWWPDYYNPKELPHDMPEELQSHIRNITNYKEIYANMVWVSCQGETPADKENIGPIRYLPSPGFPGYFYPYNNAEGYLSPLVAVHLVRPKSYRETLGAVSKTCL</sequence>
<evidence type="ECO:0000256" key="6">
    <source>
        <dbReference type="ARBA" id="ARBA00023136"/>
    </source>
</evidence>
<comment type="subcellular location">
    <subcellularLocation>
        <location evidence="1">Membrane</location>
        <topology evidence="1">Single-pass type II membrane protein</topology>
    </subcellularLocation>
</comment>
<keyword evidence="6 7" id="KW-0472">Membrane</keyword>
<dbReference type="GO" id="GO:0001671">
    <property type="term" value="F:ATPase activator activity"/>
    <property type="evidence" value="ECO:0007669"/>
    <property type="project" value="TreeGrafter"/>
</dbReference>
<evidence type="ECO:0000256" key="5">
    <source>
        <dbReference type="ARBA" id="ARBA00022989"/>
    </source>
</evidence>
<dbReference type="Pfam" id="PF00287">
    <property type="entry name" value="Na_K-ATPase"/>
    <property type="match status" value="1"/>
</dbReference>
<dbReference type="GO" id="GO:1990573">
    <property type="term" value="P:potassium ion import across plasma membrane"/>
    <property type="evidence" value="ECO:0007669"/>
    <property type="project" value="TreeGrafter"/>
</dbReference>
<dbReference type="GO" id="GO:0006883">
    <property type="term" value="P:intracellular sodium ion homeostasis"/>
    <property type="evidence" value="ECO:0007669"/>
    <property type="project" value="TreeGrafter"/>
</dbReference>
<gene>
    <name evidence="8" type="primary">jg17689</name>
    <name evidence="8" type="ORF">PAEG_LOCUS10508</name>
</gene>
<feature type="non-terminal residue" evidence="8">
    <location>
        <position position="1"/>
    </location>
</feature>
<dbReference type="InterPro" id="IPR000402">
    <property type="entry name" value="Na/K_ATPase_sub_beta"/>
</dbReference>
<dbReference type="EMBL" id="CAKXAJ010024869">
    <property type="protein sequence ID" value="CAH2232200.1"/>
    <property type="molecule type" value="Genomic_DNA"/>
</dbReference>
<dbReference type="InterPro" id="IPR038702">
    <property type="entry name" value="Na/K_ATPase_sub_beta_sf"/>
</dbReference>
<protein>
    <submittedName>
        <fullName evidence="8">Jg17689 protein</fullName>
    </submittedName>
</protein>
<feature type="transmembrane region" description="Helical" evidence="7">
    <location>
        <begin position="109"/>
        <end position="131"/>
    </location>
</feature>
<dbReference type="Gene3D" id="1.20.5.170">
    <property type="match status" value="1"/>
</dbReference>
<evidence type="ECO:0000313" key="9">
    <source>
        <dbReference type="Proteomes" id="UP000838756"/>
    </source>
</evidence>
<keyword evidence="4" id="KW-0735">Signal-anchor</keyword>
<comment type="caution">
    <text evidence="8">The sequence shown here is derived from an EMBL/GenBank/DDBJ whole genome shotgun (WGS) entry which is preliminary data.</text>
</comment>
<comment type="similarity">
    <text evidence="2">Belongs to the X(+)/potassium ATPases subunit beta family.</text>
</comment>
<dbReference type="Gene3D" id="2.60.40.1660">
    <property type="entry name" value="Na, k-atpase alpha subunit"/>
    <property type="match status" value="1"/>
</dbReference>
<dbReference type="GO" id="GO:0030007">
    <property type="term" value="P:intracellular potassium ion homeostasis"/>
    <property type="evidence" value="ECO:0007669"/>
    <property type="project" value="TreeGrafter"/>
</dbReference>
<reference evidence="8" key="1">
    <citation type="submission" date="2022-03" db="EMBL/GenBank/DDBJ databases">
        <authorList>
            <person name="Lindestad O."/>
        </authorList>
    </citation>
    <scope>NUCLEOTIDE SEQUENCE</scope>
</reference>
<dbReference type="PANTHER" id="PTHR11523">
    <property type="entry name" value="SODIUM/POTASSIUM-DEPENDENT ATPASE BETA SUBUNIT"/>
    <property type="match status" value="1"/>
</dbReference>
<dbReference type="GO" id="GO:0005890">
    <property type="term" value="C:sodium:potassium-exchanging ATPase complex"/>
    <property type="evidence" value="ECO:0007669"/>
    <property type="project" value="InterPro"/>
</dbReference>